<name>A0A822XUX3_NELNU</name>
<accession>A0A822XUX3</accession>
<sequence>MPMFIMKCGSVGAYHFSPKDSNTDYGSSQRRGEKLSVRMQPPRCEIACVRLGRERERPWLVTVIADSATAVEMLWI</sequence>
<reference evidence="2 3" key="1">
    <citation type="journal article" date="2020" name="Mol. Biol. Evol.">
        <title>Distinct Expression and Methylation Patterns for Genes with Different Fates following a Single Whole-Genome Duplication in Flowering Plants.</title>
        <authorList>
            <person name="Shi T."/>
            <person name="Rahmani R.S."/>
            <person name="Gugger P.F."/>
            <person name="Wang M."/>
            <person name="Li H."/>
            <person name="Zhang Y."/>
            <person name="Li Z."/>
            <person name="Wang Q."/>
            <person name="Van de Peer Y."/>
            <person name="Marchal K."/>
            <person name="Chen J."/>
        </authorList>
    </citation>
    <scope>NUCLEOTIDE SEQUENCE [LARGE SCALE GENOMIC DNA]</scope>
    <source>
        <tissue evidence="2">Leaf</tissue>
    </source>
</reference>
<comment type="caution">
    <text evidence="2">The sequence shown here is derived from an EMBL/GenBank/DDBJ whole genome shotgun (WGS) entry which is preliminary data.</text>
</comment>
<organism evidence="2 3">
    <name type="scientific">Nelumbo nucifera</name>
    <name type="common">Sacred lotus</name>
    <dbReference type="NCBI Taxonomy" id="4432"/>
    <lineage>
        <taxon>Eukaryota</taxon>
        <taxon>Viridiplantae</taxon>
        <taxon>Streptophyta</taxon>
        <taxon>Embryophyta</taxon>
        <taxon>Tracheophyta</taxon>
        <taxon>Spermatophyta</taxon>
        <taxon>Magnoliopsida</taxon>
        <taxon>Proteales</taxon>
        <taxon>Nelumbonaceae</taxon>
        <taxon>Nelumbo</taxon>
    </lineage>
</organism>
<proteinExistence type="predicted"/>
<protein>
    <submittedName>
        <fullName evidence="2">Uncharacterized protein</fullName>
    </submittedName>
</protein>
<evidence type="ECO:0000256" key="1">
    <source>
        <dbReference type="SAM" id="MobiDB-lite"/>
    </source>
</evidence>
<dbReference type="AlphaFoldDB" id="A0A822XUX3"/>
<evidence type="ECO:0000313" key="2">
    <source>
        <dbReference type="EMBL" id="DAD22981.1"/>
    </source>
</evidence>
<gene>
    <name evidence="2" type="ORF">HUJ06_024444</name>
</gene>
<dbReference type="EMBL" id="DUZY01000001">
    <property type="protein sequence ID" value="DAD22981.1"/>
    <property type="molecule type" value="Genomic_DNA"/>
</dbReference>
<dbReference type="Proteomes" id="UP000607653">
    <property type="component" value="Unassembled WGS sequence"/>
</dbReference>
<keyword evidence="3" id="KW-1185">Reference proteome</keyword>
<feature type="region of interest" description="Disordered" evidence="1">
    <location>
        <begin position="15"/>
        <end position="37"/>
    </location>
</feature>
<evidence type="ECO:0000313" key="3">
    <source>
        <dbReference type="Proteomes" id="UP000607653"/>
    </source>
</evidence>